<proteinExistence type="predicted"/>
<dbReference type="RefSeq" id="WP_200310978.1">
    <property type="nucleotide sequence ID" value="NZ_JAENIM010000037.1"/>
</dbReference>
<dbReference type="Proteomes" id="UP000624703">
    <property type="component" value="Unassembled WGS sequence"/>
</dbReference>
<keyword evidence="1" id="KW-0812">Transmembrane</keyword>
<feature type="transmembrane region" description="Helical" evidence="1">
    <location>
        <begin position="50"/>
        <end position="68"/>
    </location>
</feature>
<evidence type="ECO:0000259" key="2">
    <source>
        <dbReference type="Pfam" id="PF04892"/>
    </source>
</evidence>
<feature type="transmembrane region" description="Helical" evidence="1">
    <location>
        <begin position="75"/>
        <end position="92"/>
    </location>
</feature>
<comment type="caution">
    <text evidence="3">The sequence shown here is derived from an EMBL/GenBank/DDBJ whole genome shotgun (WGS) entry which is preliminary data.</text>
</comment>
<feature type="transmembrane region" description="Helical" evidence="1">
    <location>
        <begin position="112"/>
        <end position="129"/>
    </location>
</feature>
<keyword evidence="1" id="KW-0472">Membrane</keyword>
<feature type="domain" description="VanZ-like" evidence="2">
    <location>
        <begin position="43"/>
        <end position="125"/>
    </location>
</feature>
<accession>A0A8J7MDL2</accession>
<dbReference type="InterPro" id="IPR006976">
    <property type="entry name" value="VanZ-like"/>
</dbReference>
<gene>
    <name evidence="3" type="ORF">JIN82_07290</name>
</gene>
<dbReference type="EMBL" id="JAENIM010000037">
    <property type="protein sequence ID" value="MBK1790958.1"/>
    <property type="molecule type" value="Genomic_DNA"/>
</dbReference>
<organism evidence="3 4">
    <name type="scientific">Persicirhabdus sediminis</name>
    <dbReference type="NCBI Taxonomy" id="454144"/>
    <lineage>
        <taxon>Bacteria</taxon>
        <taxon>Pseudomonadati</taxon>
        <taxon>Verrucomicrobiota</taxon>
        <taxon>Verrucomicrobiia</taxon>
        <taxon>Verrucomicrobiales</taxon>
        <taxon>Verrucomicrobiaceae</taxon>
        <taxon>Persicirhabdus</taxon>
    </lineage>
</organism>
<dbReference type="AlphaFoldDB" id="A0A8J7MDL2"/>
<evidence type="ECO:0000313" key="4">
    <source>
        <dbReference type="Proteomes" id="UP000624703"/>
    </source>
</evidence>
<keyword evidence="4" id="KW-1185">Reference proteome</keyword>
<sequence>MLKSLFLKVPMQPWLYLLGLLVWYGVLWILSSGNPMPKDAPEIPHLDKLVHFTYFSAGGVCCAMWLRLANPSWPMIRVFVLTALTISLLGALDEYHQSFTPERTGNCPWDWLADTLGGMFGAWVAGQILKMRATFLRNPLD</sequence>
<dbReference type="Pfam" id="PF04892">
    <property type="entry name" value="VanZ"/>
    <property type="match status" value="1"/>
</dbReference>
<evidence type="ECO:0000313" key="3">
    <source>
        <dbReference type="EMBL" id="MBK1790958.1"/>
    </source>
</evidence>
<evidence type="ECO:0000256" key="1">
    <source>
        <dbReference type="SAM" id="Phobius"/>
    </source>
</evidence>
<name>A0A8J7MDL2_9BACT</name>
<keyword evidence="1" id="KW-1133">Transmembrane helix</keyword>
<reference evidence="3" key="1">
    <citation type="submission" date="2021-01" db="EMBL/GenBank/DDBJ databases">
        <title>Modified the classification status of verrucomicrobia.</title>
        <authorList>
            <person name="Feng X."/>
        </authorList>
    </citation>
    <scope>NUCLEOTIDE SEQUENCE</scope>
    <source>
        <strain evidence="3">_KCTC 22039</strain>
    </source>
</reference>
<dbReference type="NCBIfam" id="NF037970">
    <property type="entry name" value="vanZ_1"/>
    <property type="match status" value="1"/>
</dbReference>
<protein>
    <submittedName>
        <fullName evidence="3">VanZ family protein</fullName>
    </submittedName>
</protein>
<feature type="transmembrane region" description="Helical" evidence="1">
    <location>
        <begin position="12"/>
        <end position="30"/>
    </location>
</feature>